<proteinExistence type="predicted"/>
<organism evidence="1 2">
    <name type="scientific">Treponema paraluiscuniculi</name>
    <dbReference type="NCBI Taxonomy" id="53435"/>
    <lineage>
        <taxon>Bacteria</taxon>
        <taxon>Pseudomonadati</taxon>
        <taxon>Spirochaetota</taxon>
        <taxon>Spirochaetia</taxon>
        <taxon>Spirochaetales</taxon>
        <taxon>Treponemataceae</taxon>
        <taxon>Treponema</taxon>
    </lineage>
</organism>
<sequence>MIAHPRDMRFRPKDVRWLSVSVLGSYHWDAGRIVVGVVRR</sequence>
<accession>A0ABY9E1C5</accession>
<gene>
    <name evidence="1" type="ORF">TPLL2_0214a</name>
</gene>
<reference evidence="1 2" key="1">
    <citation type="submission" date="2022-05" db="EMBL/GenBank/DDBJ databases">
        <title>Treponema leporis L2 test.</title>
        <authorList>
            <person name="Cejkova D."/>
        </authorList>
    </citation>
    <scope>NUCLEOTIDE SEQUENCE [LARGE SCALE GENOMIC DNA]</scope>
    <source>
        <strain evidence="1 2">L2</strain>
    </source>
</reference>
<protein>
    <submittedName>
        <fullName evidence="1">Uncharacterized protein</fullName>
    </submittedName>
</protein>
<evidence type="ECO:0000313" key="1">
    <source>
        <dbReference type="EMBL" id="WKC72101.1"/>
    </source>
</evidence>
<dbReference type="EMBL" id="CP097901">
    <property type="protein sequence ID" value="WKC72101.1"/>
    <property type="molecule type" value="Genomic_DNA"/>
</dbReference>
<name>A0ABY9E1C5_9SPIR</name>
<evidence type="ECO:0000313" key="2">
    <source>
        <dbReference type="Proteomes" id="UP001321460"/>
    </source>
</evidence>
<dbReference type="Proteomes" id="UP001321460">
    <property type="component" value="Chromosome"/>
</dbReference>
<keyword evidence="2" id="KW-1185">Reference proteome</keyword>